<proteinExistence type="predicted"/>
<keyword evidence="4 6" id="KW-1133">Transmembrane helix</keyword>
<evidence type="ECO:0000313" key="7">
    <source>
        <dbReference type="EMBL" id="NJC42492.1"/>
    </source>
</evidence>
<feature type="transmembrane region" description="Helical" evidence="6">
    <location>
        <begin position="206"/>
        <end position="225"/>
    </location>
</feature>
<dbReference type="AlphaFoldDB" id="A0A7X5YM91"/>
<evidence type="ECO:0000256" key="6">
    <source>
        <dbReference type="SAM" id="Phobius"/>
    </source>
</evidence>
<dbReference type="PANTHER" id="PTHR30250">
    <property type="entry name" value="PST FAMILY PREDICTED COLANIC ACID TRANSPORTER"/>
    <property type="match status" value="1"/>
</dbReference>
<name>A0A7X5YM91_9CAUL</name>
<dbReference type="Proteomes" id="UP000587415">
    <property type="component" value="Unassembled WGS sequence"/>
</dbReference>
<dbReference type="EMBL" id="JAATJM010000002">
    <property type="protein sequence ID" value="NJC42492.1"/>
    <property type="molecule type" value="Genomic_DNA"/>
</dbReference>
<keyword evidence="3 6" id="KW-0812">Transmembrane</keyword>
<feature type="transmembrane region" description="Helical" evidence="6">
    <location>
        <begin position="168"/>
        <end position="186"/>
    </location>
</feature>
<dbReference type="PANTHER" id="PTHR30250:SF11">
    <property type="entry name" value="O-ANTIGEN TRANSPORTER-RELATED"/>
    <property type="match status" value="1"/>
</dbReference>
<feature type="transmembrane region" description="Helical" evidence="6">
    <location>
        <begin position="81"/>
        <end position="103"/>
    </location>
</feature>
<gene>
    <name evidence="7" type="ORF">GGQ87_002787</name>
</gene>
<dbReference type="Pfam" id="PF13440">
    <property type="entry name" value="Polysacc_synt_3"/>
    <property type="match status" value="1"/>
</dbReference>
<evidence type="ECO:0000256" key="1">
    <source>
        <dbReference type="ARBA" id="ARBA00004651"/>
    </source>
</evidence>
<feature type="transmembrane region" description="Helical" evidence="6">
    <location>
        <begin position="142"/>
        <end position="162"/>
    </location>
</feature>
<feature type="transmembrane region" description="Helical" evidence="6">
    <location>
        <begin position="39"/>
        <end position="61"/>
    </location>
</feature>
<feature type="transmembrane region" description="Helical" evidence="6">
    <location>
        <begin position="6"/>
        <end position="27"/>
    </location>
</feature>
<dbReference type="RefSeq" id="WP_168048743.1">
    <property type="nucleotide sequence ID" value="NZ_JAATJM010000002.1"/>
</dbReference>
<feature type="transmembrane region" description="Helical" evidence="6">
    <location>
        <begin position="451"/>
        <end position="470"/>
    </location>
</feature>
<evidence type="ECO:0000256" key="3">
    <source>
        <dbReference type="ARBA" id="ARBA00022692"/>
    </source>
</evidence>
<sequence>MFWRGVWGYLPANIVQGVVGFLSIILFTRLLSPDDFGRYALAFSVMTLAHVAVFSWLEAAMARFWAAQEPGAATQGHFASLYRTAFVLSAAFIVVAALAVWFWPADPLFKVALAAGLAGAPARCLVKLGQERFRAAGEVGKAAGLDMAVAVGGLLIGVGFALNGWGGAAPLLGLGLAPLAALPFVLPGELRQARGGGFEPDRVRGYAVYGYPIAASLALTVVLSSTDRFLLATFMDEAAVGAYHAGYSIANRTLDVLFLWLGSAGQPALVMALERGGVDRLKTAAREQLSTFLLIGLPAAAGVALVARPLAEVLIGEDLRIAAAGVTPWIALSALLYGLTAYYFGQAFTLGKKTKLLLVAMAVPAAMNVVLNLILVPRFGLMGAAWATAASFALGLLATQVLGRRVMPLPIPWDSLIRCAVATGVMALIVARLPVIGGIAELTLDATVGGLVYAAAALTLNAAGVRDVAVRLLTQARERRAAA</sequence>
<accession>A0A7X5YM91</accession>
<keyword evidence="5 6" id="KW-0472">Membrane</keyword>
<dbReference type="GO" id="GO:0005886">
    <property type="term" value="C:plasma membrane"/>
    <property type="evidence" value="ECO:0007669"/>
    <property type="project" value="UniProtKB-SubCell"/>
</dbReference>
<organism evidence="7 8">
    <name type="scientific">Brevundimonas alba</name>
    <dbReference type="NCBI Taxonomy" id="74314"/>
    <lineage>
        <taxon>Bacteria</taxon>
        <taxon>Pseudomonadati</taxon>
        <taxon>Pseudomonadota</taxon>
        <taxon>Alphaproteobacteria</taxon>
        <taxon>Caulobacterales</taxon>
        <taxon>Caulobacteraceae</taxon>
        <taxon>Brevundimonas</taxon>
    </lineage>
</organism>
<evidence type="ECO:0000256" key="2">
    <source>
        <dbReference type="ARBA" id="ARBA00022475"/>
    </source>
</evidence>
<feature type="transmembrane region" description="Helical" evidence="6">
    <location>
        <begin position="415"/>
        <end position="439"/>
    </location>
</feature>
<keyword evidence="8" id="KW-1185">Reference proteome</keyword>
<comment type="subcellular location">
    <subcellularLocation>
        <location evidence="1">Cell membrane</location>
        <topology evidence="1">Multi-pass membrane protein</topology>
    </subcellularLocation>
</comment>
<evidence type="ECO:0000256" key="5">
    <source>
        <dbReference type="ARBA" id="ARBA00023136"/>
    </source>
</evidence>
<dbReference type="InterPro" id="IPR050833">
    <property type="entry name" value="Poly_Biosynth_Transport"/>
</dbReference>
<comment type="caution">
    <text evidence="7">The sequence shown here is derived from an EMBL/GenBank/DDBJ whole genome shotgun (WGS) entry which is preliminary data.</text>
</comment>
<feature type="transmembrane region" description="Helical" evidence="6">
    <location>
        <begin position="381"/>
        <end position="403"/>
    </location>
</feature>
<keyword evidence="2" id="KW-1003">Cell membrane</keyword>
<reference evidence="7 8" key="1">
    <citation type="submission" date="2020-03" db="EMBL/GenBank/DDBJ databases">
        <title>Genomic Encyclopedia of Type Strains, Phase IV (KMG-IV): sequencing the most valuable type-strain genomes for metagenomic binning, comparative biology and taxonomic classification.</title>
        <authorList>
            <person name="Goeker M."/>
        </authorList>
    </citation>
    <scope>NUCLEOTIDE SEQUENCE [LARGE SCALE GENOMIC DNA]</scope>
    <source>
        <strain evidence="7 8">DSM 4736</strain>
    </source>
</reference>
<evidence type="ECO:0000256" key="4">
    <source>
        <dbReference type="ARBA" id="ARBA00022989"/>
    </source>
</evidence>
<feature type="transmembrane region" description="Helical" evidence="6">
    <location>
        <begin position="356"/>
        <end position="375"/>
    </location>
</feature>
<protein>
    <submittedName>
        <fullName evidence="7">O-antigen/teichoic acid export membrane protein</fullName>
    </submittedName>
</protein>
<feature type="transmembrane region" description="Helical" evidence="6">
    <location>
        <begin position="319"/>
        <end position="344"/>
    </location>
</feature>
<evidence type="ECO:0000313" key="8">
    <source>
        <dbReference type="Proteomes" id="UP000587415"/>
    </source>
</evidence>
<feature type="transmembrane region" description="Helical" evidence="6">
    <location>
        <begin position="289"/>
        <end position="307"/>
    </location>
</feature>